<gene>
    <name evidence="6" type="ORF">CDV36_016006</name>
</gene>
<evidence type="ECO:0000313" key="6">
    <source>
        <dbReference type="EMBL" id="RMI99730.1"/>
    </source>
</evidence>
<feature type="domain" description="NADP-dependent oxidoreductase" evidence="5">
    <location>
        <begin position="30"/>
        <end position="332"/>
    </location>
</feature>
<dbReference type="STRING" id="2010991.A0A3M2R3F2"/>
<organism evidence="6 7">
    <name type="scientific">Fusarium kuroshium</name>
    <dbReference type="NCBI Taxonomy" id="2010991"/>
    <lineage>
        <taxon>Eukaryota</taxon>
        <taxon>Fungi</taxon>
        <taxon>Dikarya</taxon>
        <taxon>Ascomycota</taxon>
        <taxon>Pezizomycotina</taxon>
        <taxon>Sordariomycetes</taxon>
        <taxon>Hypocreomycetidae</taxon>
        <taxon>Hypocreales</taxon>
        <taxon>Nectriaceae</taxon>
        <taxon>Fusarium</taxon>
        <taxon>Fusarium solani species complex</taxon>
    </lineage>
</organism>
<keyword evidence="2" id="KW-0560">Oxidoreductase</keyword>
<evidence type="ECO:0000256" key="3">
    <source>
        <dbReference type="ARBA" id="ARBA00038157"/>
    </source>
</evidence>
<dbReference type="PANTHER" id="PTHR43364:SF7">
    <property type="entry name" value="NADP-DEPENDENT OXIDOREDUCTASE DOMAIN-CONTAINING PROTEIN-RELATED"/>
    <property type="match status" value="1"/>
</dbReference>
<comment type="caution">
    <text evidence="6">The sequence shown here is derived from an EMBL/GenBank/DDBJ whole genome shotgun (WGS) entry which is preliminary data.</text>
</comment>
<keyword evidence="1" id="KW-0521">NADP</keyword>
<evidence type="ECO:0000259" key="5">
    <source>
        <dbReference type="Pfam" id="PF00248"/>
    </source>
</evidence>
<feature type="region of interest" description="Disordered" evidence="4">
    <location>
        <begin position="243"/>
        <end position="263"/>
    </location>
</feature>
<evidence type="ECO:0000256" key="1">
    <source>
        <dbReference type="ARBA" id="ARBA00022857"/>
    </source>
</evidence>
<evidence type="ECO:0000313" key="7">
    <source>
        <dbReference type="Proteomes" id="UP000277212"/>
    </source>
</evidence>
<dbReference type="Proteomes" id="UP000277212">
    <property type="component" value="Unassembled WGS sequence"/>
</dbReference>
<evidence type="ECO:0000256" key="2">
    <source>
        <dbReference type="ARBA" id="ARBA00023002"/>
    </source>
</evidence>
<protein>
    <recommendedName>
        <fullName evidence="5">NADP-dependent oxidoreductase domain-containing protein</fullName>
    </recommendedName>
</protein>
<accession>A0A3M2R3F2</accession>
<comment type="similarity">
    <text evidence="3">Belongs to the aldo/keto reductase family. Aldo/keto reductase 2 subfamily.</text>
</comment>
<evidence type="ECO:0000256" key="4">
    <source>
        <dbReference type="SAM" id="MobiDB-lite"/>
    </source>
</evidence>
<dbReference type="Pfam" id="PF00248">
    <property type="entry name" value="Aldo_ket_red"/>
    <property type="match status" value="1"/>
</dbReference>
<dbReference type="InterPro" id="IPR023210">
    <property type="entry name" value="NADP_OxRdtase_dom"/>
</dbReference>
<keyword evidence="7" id="KW-1185">Reference proteome</keyword>
<dbReference type="GO" id="GO:0016491">
    <property type="term" value="F:oxidoreductase activity"/>
    <property type="evidence" value="ECO:0007669"/>
    <property type="project" value="UniProtKB-KW"/>
</dbReference>
<name>A0A3M2R3F2_9HYPO</name>
<dbReference type="SUPFAM" id="SSF51430">
    <property type="entry name" value="NAD(P)-linked oxidoreductase"/>
    <property type="match status" value="1"/>
</dbReference>
<dbReference type="PANTHER" id="PTHR43364">
    <property type="entry name" value="NADH-SPECIFIC METHYLGLYOXAL REDUCTASE-RELATED"/>
    <property type="match status" value="1"/>
</dbReference>
<reference evidence="6 7" key="1">
    <citation type="submission" date="2017-06" db="EMBL/GenBank/DDBJ databases">
        <title>Comparative genomic analysis of Ambrosia Fusariam Clade fungi.</title>
        <authorList>
            <person name="Stajich J.E."/>
            <person name="Carrillo J."/>
            <person name="Kijimoto T."/>
            <person name="Eskalen A."/>
            <person name="O'Donnell K."/>
            <person name="Kasson M."/>
        </authorList>
    </citation>
    <scope>NUCLEOTIDE SEQUENCE [LARGE SCALE GENOMIC DNA]</scope>
    <source>
        <strain evidence="6">UCR3666</strain>
    </source>
</reference>
<dbReference type="AlphaFoldDB" id="A0A3M2R3F2"/>
<dbReference type="InterPro" id="IPR050523">
    <property type="entry name" value="AKR_Detox_Biosynth"/>
</dbReference>
<dbReference type="OrthoDB" id="48988at2759"/>
<sequence length="385" mass="43398">MSLFKPPPKPSSPMGYHRVLSPNAAVKVSPICLGGISIGNSWAEYTGKNQDPFELLDAFFKIGGNFIDTSNVYNSEDSEKLIGQWMEERGVRDQMVIATKYSAHYRAHDRENTPLQSNFLGNSVKSMHVSVRRSLEKLRTDYIDILYVHWWDFTTSVEEVMRGLHAHVMAKEVLYLGISDTPAWIVVKANAYARQHGLTPFSVYQGKWNAACRDMEGELIPMCEDQGMAIVPWAALGSGQLLSTEQRRERENDPDALQTTPSEKDLAVSRALEKMAHEKGTSFQAIALAYLFHQSTYVFPIVGVNTVAHIKAMPEALRVDLSKDDIDAIHEASPYDPGFPMSFYFSWTKPQKYDLSLTAANHNQIQMGAWIDVPPKPLPYRPRRS</sequence>
<dbReference type="EMBL" id="NKUJ01000733">
    <property type="protein sequence ID" value="RMI99730.1"/>
    <property type="molecule type" value="Genomic_DNA"/>
</dbReference>
<dbReference type="Gene3D" id="3.20.20.100">
    <property type="entry name" value="NADP-dependent oxidoreductase domain"/>
    <property type="match status" value="1"/>
</dbReference>
<dbReference type="InterPro" id="IPR036812">
    <property type="entry name" value="NAD(P)_OxRdtase_dom_sf"/>
</dbReference>
<proteinExistence type="inferred from homology"/>